<reference evidence="1" key="1">
    <citation type="submission" date="2018-05" db="EMBL/GenBank/DDBJ databases">
        <authorList>
            <person name="Lanie J.A."/>
            <person name="Ng W.-L."/>
            <person name="Kazmierczak K.M."/>
            <person name="Andrzejewski T.M."/>
            <person name="Davidsen T.M."/>
            <person name="Wayne K.J."/>
            <person name="Tettelin H."/>
            <person name="Glass J.I."/>
            <person name="Rusch D."/>
            <person name="Podicherti R."/>
            <person name="Tsui H.-C.T."/>
            <person name="Winkler M.E."/>
        </authorList>
    </citation>
    <scope>NUCLEOTIDE SEQUENCE</scope>
</reference>
<organism evidence="1">
    <name type="scientific">marine metagenome</name>
    <dbReference type="NCBI Taxonomy" id="408172"/>
    <lineage>
        <taxon>unclassified sequences</taxon>
        <taxon>metagenomes</taxon>
        <taxon>ecological metagenomes</taxon>
    </lineage>
</organism>
<gene>
    <name evidence="1" type="ORF">METZ01_LOCUS36556</name>
</gene>
<dbReference type="EMBL" id="UINC01001562">
    <property type="protein sequence ID" value="SUZ83702.1"/>
    <property type="molecule type" value="Genomic_DNA"/>
</dbReference>
<evidence type="ECO:0000313" key="1">
    <source>
        <dbReference type="EMBL" id="SUZ83702.1"/>
    </source>
</evidence>
<dbReference type="AlphaFoldDB" id="A0A381QW99"/>
<dbReference type="Pfam" id="PF19649">
    <property type="entry name" value="DUF6152"/>
    <property type="match status" value="1"/>
</dbReference>
<accession>A0A381QW99</accession>
<proteinExistence type="predicted"/>
<name>A0A381QW99_9ZZZZ</name>
<dbReference type="InterPro" id="IPR046150">
    <property type="entry name" value="DUF6152"/>
</dbReference>
<sequence length="135" mass="15372">MLFTIKKVGILILCLFAHGVVYAHHSFAVEFTAERTITIRGKVTEVWFRNPHVRYYVEIINEKNKTENWDVRTSSPALLVRKGWTKKTIQAGDEITIIGHPGRDDRKLLSVISIKLPDGSNLGQDYPDSHELGQD</sequence>
<protein>
    <submittedName>
        <fullName evidence="1">Uncharacterized protein</fullName>
    </submittedName>
</protein>